<dbReference type="VEuPathDB" id="FungiDB:AJ78_07883"/>
<feature type="region of interest" description="Disordered" evidence="1">
    <location>
        <begin position="88"/>
        <end position="128"/>
    </location>
</feature>
<accession>A0A1J9P3J4</accession>
<dbReference type="EMBL" id="LGRN01000566">
    <property type="protein sequence ID" value="OJD11321.1"/>
    <property type="molecule type" value="Genomic_DNA"/>
</dbReference>
<organism evidence="2 3">
    <name type="scientific">Emergomyces pasteurianus Ep9510</name>
    <dbReference type="NCBI Taxonomy" id="1447872"/>
    <lineage>
        <taxon>Eukaryota</taxon>
        <taxon>Fungi</taxon>
        <taxon>Dikarya</taxon>
        <taxon>Ascomycota</taxon>
        <taxon>Pezizomycotina</taxon>
        <taxon>Eurotiomycetes</taxon>
        <taxon>Eurotiomycetidae</taxon>
        <taxon>Onygenales</taxon>
        <taxon>Ajellomycetaceae</taxon>
        <taxon>Emergomyces</taxon>
    </lineage>
</organism>
<feature type="region of interest" description="Disordered" evidence="1">
    <location>
        <begin position="10"/>
        <end position="58"/>
    </location>
</feature>
<evidence type="ECO:0000256" key="1">
    <source>
        <dbReference type="SAM" id="MobiDB-lite"/>
    </source>
</evidence>
<proteinExistence type="predicted"/>
<protein>
    <submittedName>
        <fullName evidence="2">Uncharacterized protein</fullName>
    </submittedName>
</protein>
<dbReference type="STRING" id="1447872.A0A1J9P3J4"/>
<feature type="compositionally biased region" description="Basic and acidic residues" evidence="1">
    <location>
        <begin position="211"/>
        <end position="228"/>
    </location>
</feature>
<keyword evidence="3" id="KW-1185">Reference proteome</keyword>
<evidence type="ECO:0000313" key="3">
    <source>
        <dbReference type="Proteomes" id="UP000182235"/>
    </source>
</evidence>
<evidence type="ECO:0000313" key="2">
    <source>
        <dbReference type="EMBL" id="OJD11321.1"/>
    </source>
</evidence>
<gene>
    <name evidence="2" type="ORF">AJ78_07883</name>
</gene>
<feature type="compositionally biased region" description="Pro residues" evidence="1">
    <location>
        <begin position="41"/>
        <end position="52"/>
    </location>
</feature>
<sequence>MAPAFFHVNNFKPWAPRRPRHPKPFSLRKCPNSRALEARSPPAPPSSPPPAPRCDASASALLPHKHGLPLKPPAEVCVPISSDVQPCSPLSSLSQSRKVSIPSPSSKNPRHGVSSLHEPAHHTSNSHLTSFCDVRGNISDTPIELPPLGRGATGADPSSPSVTSSDAILVDDAFWGTSDLRWPVQQGDDLASSKVTYSYPEPPLSMCCDTPNHHQESRERLDSWNRNS</sequence>
<comment type="caution">
    <text evidence="2">The sequence shown here is derived from an EMBL/GenBank/DDBJ whole genome shotgun (WGS) entry which is preliminary data.</text>
</comment>
<feature type="region of interest" description="Disordered" evidence="1">
    <location>
        <begin position="208"/>
        <end position="228"/>
    </location>
</feature>
<dbReference type="OrthoDB" id="4206122at2759"/>
<name>A0A1J9P3J4_9EURO</name>
<dbReference type="Proteomes" id="UP000182235">
    <property type="component" value="Unassembled WGS sequence"/>
</dbReference>
<dbReference type="AlphaFoldDB" id="A0A1J9P3J4"/>
<reference evidence="2 3" key="1">
    <citation type="submission" date="2015-07" db="EMBL/GenBank/DDBJ databases">
        <title>Emmonsia species relationships and genome sequence.</title>
        <authorList>
            <consortium name="The Broad Institute Genomics Platform"/>
            <person name="Cuomo C.A."/>
            <person name="Munoz J.F."/>
            <person name="Imamovic A."/>
            <person name="Priest M.E."/>
            <person name="Young S."/>
            <person name="Clay O.K."/>
            <person name="McEwen J.G."/>
        </authorList>
    </citation>
    <scope>NUCLEOTIDE SEQUENCE [LARGE SCALE GENOMIC DNA]</scope>
    <source>
        <strain evidence="2 3">UAMH 9510</strain>
    </source>
</reference>